<comment type="caution">
    <text evidence="7">The sequence shown here is derived from an EMBL/GenBank/DDBJ whole genome shotgun (WGS) entry which is preliminary data.</text>
</comment>
<evidence type="ECO:0000256" key="6">
    <source>
        <dbReference type="SAM" id="Phobius"/>
    </source>
</evidence>
<dbReference type="EMBL" id="JAFNEN010000261">
    <property type="protein sequence ID" value="KAG8187739.1"/>
    <property type="molecule type" value="Genomic_DNA"/>
</dbReference>
<dbReference type="Gene3D" id="6.10.110.10">
    <property type="match status" value="1"/>
</dbReference>
<evidence type="ECO:0000256" key="3">
    <source>
        <dbReference type="ARBA" id="ARBA00022692"/>
    </source>
</evidence>
<comment type="similarity">
    <text evidence="2">Belongs to the IFI6/IFI27 family.</text>
</comment>
<comment type="subcellular location">
    <subcellularLocation>
        <location evidence="1">Membrane</location>
        <topology evidence="1">Multi-pass membrane protein</topology>
    </subcellularLocation>
</comment>
<gene>
    <name evidence="7" type="ORF">JTE90_015609</name>
</gene>
<feature type="transmembrane region" description="Helical" evidence="6">
    <location>
        <begin position="130"/>
        <end position="150"/>
    </location>
</feature>
<evidence type="ECO:0000256" key="4">
    <source>
        <dbReference type="ARBA" id="ARBA00022989"/>
    </source>
</evidence>
<dbReference type="InterPro" id="IPR009311">
    <property type="entry name" value="IFI6/IFI27-like"/>
</dbReference>
<protein>
    <submittedName>
        <fullName evidence="7">Uncharacterized protein</fullName>
    </submittedName>
</protein>
<evidence type="ECO:0000313" key="8">
    <source>
        <dbReference type="Proteomes" id="UP000827092"/>
    </source>
</evidence>
<evidence type="ECO:0000256" key="5">
    <source>
        <dbReference type="ARBA" id="ARBA00023136"/>
    </source>
</evidence>
<evidence type="ECO:0000256" key="2">
    <source>
        <dbReference type="ARBA" id="ARBA00007262"/>
    </source>
</evidence>
<dbReference type="InterPro" id="IPR038213">
    <property type="entry name" value="IFI6/IFI27-like_sf"/>
</dbReference>
<reference evidence="7 8" key="1">
    <citation type="journal article" date="2022" name="Nat. Ecol. Evol.">
        <title>A masculinizing supergene underlies an exaggerated male reproductive morph in a spider.</title>
        <authorList>
            <person name="Hendrickx F."/>
            <person name="De Corte Z."/>
            <person name="Sonet G."/>
            <person name="Van Belleghem S.M."/>
            <person name="Kostlbacher S."/>
            <person name="Vangestel C."/>
        </authorList>
    </citation>
    <scope>NUCLEOTIDE SEQUENCE [LARGE SCALE GENOMIC DNA]</scope>
    <source>
        <strain evidence="7">W744_W776</strain>
    </source>
</reference>
<keyword evidence="3 6" id="KW-0812">Transmembrane</keyword>
<keyword evidence="4 6" id="KW-1133">Transmembrane helix</keyword>
<dbReference type="Pfam" id="PF06140">
    <property type="entry name" value="Ifi-6-16"/>
    <property type="match status" value="1"/>
</dbReference>
<evidence type="ECO:0000256" key="1">
    <source>
        <dbReference type="ARBA" id="ARBA00004141"/>
    </source>
</evidence>
<dbReference type="AlphaFoldDB" id="A0AAV6UU57"/>
<keyword evidence="8" id="KW-1185">Reference proteome</keyword>
<keyword evidence="5 6" id="KW-0472">Membrane</keyword>
<evidence type="ECO:0000313" key="7">
    <source>
        <dbReference type="EMBL" id="KAG8187739.1"/>
    </source>
</evidence>
<sequence>MACSQSRLKYNLNCHKSQKMSAPKASSSIVRLPTAAISAIAEVEGYTAISSTLSALASVNSSAAGSTFTAIQGDLRVVNAGTIKASAGTVVSSALAPAQGSVKVAASGSALASAGTVASSVLTASQRNTLQGVVVATGCVLVAGSAVIASGGFAEVAFTASMLVLIVLTIILAFATYQDSAAAATAGNTSAYAGAVLTSAVIAEKGSTVSAAKEDNTEAVAAGNDLASAGTIAGSAISGTPAYIAAKKHNSSAGYANTAAFLQSAAEKGISASTKVILLMPEKAALDAGVAVAGEIVVLSSAGFRKNGIEDESAAAAVQSNIGNVRKGSIFELLQSEGAKQSYSGEAIAVIL</sequence>
<accession>A0AAV6UU57</accession>
<proteinExistence type="inferred from homology"/>
<organism evidence="7 8">
    <name type="scientific">Oedothorax gibbosus</name>
    <dbReference type="NCBI Taxonomy" id="931172"/>
    <lineage>
        <taxon>Eukaryota</taxon>
        <taxon>Metazoa</taxon>
        <taxon>Ecdysozoa</taxon>
        <taxon>Arthropoda</taxon>
        <taxon>Chelicerata</taxon>
        <taxon>Arachnida</taxon>
        <taxon>Araneae</taxon>
        <taxon>Araneomorphae</taxon>
        <taxon>Entelegynae</taxon>
        <taxon>Araneoidea</taxon>
        <taxon>Linyphiidae</taxon>
        <taxon>Erigoninae</taxon>
        <taxon>Oedothorax</taxon>
    </lineage>
</organism>
<dbReference type="Proteomes" id="UP000827092">
    <property type="component" value="Unassembled WGS sequence"/>
</dbReference>
<feature type="transmembrane region" description="Helical" evidence="6">
    <location>
        <begin position="156"/>
        <end position="177"/>
    </location>
</feature>
<name>A0AAV6UU57_9ARAC</name>
<dbReference type="GO" id="GO:0016020">
    <property type="term" value="C:membrane"/>
    <property type="evidence" value="ECO:0007669"/>
    <property type="project" value="UniProtKB-SubCell"/>
</dbReference>